<reference evidence="3" key="1">
    <citation type="journal article" date="2019" name="Int. J. Syst. Evol. Microbiol.">
        <title>The Global Catalogue of Microorganisms (GCM) 10K type strain sequencing project: providing services to taxonomists for standard genome sequencing and annotation.</title>
        <authorList>
            <consortium name="The Broad Institute Genomics Platform"/>
            <consortium name="The Broad Institute Genome Sequencing Center for Infectious Disease"/>
            <person name="Wu L."/>
            <person name="Ma J."/>
        </authorList>
    </citation>
    <scope>NUCLEOTIDE SEQUENCE [LARGE SCALE GENOMIC DNA]</scope>
    <source>
        <strain evidence="3">JCM 17927</strain>
    </source>
</reference>
<dbReference type="PANTHER" id="PTHR48090">
    <property type="entry name" value="UNDECAPRENYL-PHOSPHATE 4-DEOXY-4-FORMAMIDO-L-ARABINOSE TRANSFERASE-RELATED"/>
    <property type="match status" value="1"/>
</dbReference>
<keyword evidence="3" id="KW-1185">Reference proteome</keyword>
<dbReference type="Gene3D" id="3.90.550.10">
    <property type="entry name" value="Spore Coat Polysaccharide Biosynthesis Protein SpsA, Chain A"/>
    <property type="match status" value="1"/>
</dbReference>
<gene>
    <name evidence="2" type="ORF">GCM10023189_56890</name>
</gene>
<dbReference type="Proteomes" id="UP001501175">
    <property type="component" value="Unassembled WGS sequence"/>
</dbReference>
<organism evidence="2 3">
    <name type="scientific">Nibrella saemangeumensis</name>
    <dbReference type="NCBI Taxonomy" id="1084526"/>
    <lineage>
        <taxon>Bacteria</taxon>
        <taxon>Pseudomonadati</taxon>
        <taxon>Bacteroidota</taxon>
        <taxon>Cytophagia</taxon>
        <taxon>Cytophagales</taxon>
        <taxon>Spirosomataceae</taxon>
        <taxon>Nibrella</taxon>
    </lineage>
</organism>
<proteinExistence type="predicted"/>
<dbReference type="InterPro" id="IPR001173">
    <property type="entry name" value="Glyco_trans_2-like"/>
</dbReference>
<evidence type="ECO:0000313" key="3">
    <source>
        <dbReference type="Proteomes" id="UP001501175"/>
    </source>
</evidence>
<feature type="domain" description="Glycosyltransferase 2-like" evidence="1">
    <location>
        <begin position="6"/>
        <end position="107"/>
    </location>
</feature>
<sequence>MEQTWSIVVFCYNEVVTVEKVVTKLIRTFDEHRPGRYEIIIVDDGSSDGSDGVIKKLAGAFPVIRPVFHKTNRGIGHALRSGYAEARHENITAVPADAQFNTDELIPYLNVAPGSFVSYFRLENTTYTMARNALSYANRLVNRFFLGFDLKDVNWVKIYKNEDLRKLNLEIESSLVESEICAKLLSLGRRVEQVESKYHPREAGVSKGASWKIVRQALRDTLTLSVVLRRFKTQRNAQRAVPASNL</sequence>
<dbReference type="RefSeq" id="WP_345249608.1">
    <property type="nucleotide sequence ID" value="NZ_BAABHD010000084.1"/>
</dbReference>
<name>A0ABP8NMF7_9BACT</name>
<evidence type="ECO:0000259" key="1">
    <source>
        <dbReference type="Pfam" id="PF00535"/>
    </source>
</evidence>
<dbReference type="InterPro" id="IPR029044">
    <property type="entry name" value="Nucleotide-diphossugar_trans"/>
</dbReference>
<dbReference type="Pfam" id="PF00535">
    <property type="entry name" value="Glycos_transf_2"/>
    <property type="match status" value="1"/>
</dbReference>
<dbReference type="EMBL" id="BAABHD010000084">
    <property type="protein sequence ID" value="GAA4469615.1"/>
    <property type="molecule type" value="Genomic_DNA"/>
</dbReference>
<comment type="caution">
    <text evidence="2">The sequence shown here is derived from an EMBL/GenBank/DDBJ whole genome shotgun (WGS) entry which is preliminary data.</text>
</comment>
<protein>
    <recommendedName>
        <fullName evidence="1">Glycosyltransferase 2-like domain-containing protein</fullName>
    </recommendedName>
</protein>
<accession>A0ABP8NMF7</accession>
<dbReference type="InterPro" id="IPR050256">
    <property type="entry name" value="Glycosyltransferase_2"/>
</dbReference>
<evidence type="ECO:0000313" key="2">
    <source>
        <dbReference type="EMBL" id="GAA4469615.1"/>
    </source>
</evidence>
<dbReference type="SUPFAM" id="SSF53448">
    <property type="entry name" value="Nucleotide-diphospho-sugar transferases"/>
    <property type="match status" value="1"/>
</dbReference>